<dbReference type="Pfam" id="PF02302">
    <property type="entry name" value="PTS_IIB"/>
    <property type="match status" value="1"/>
</dbReference>
<reference evidence="7 8" key="1">
    <citation type="submission" date="2022-04" db="EMBL/GenBank/DDBJ databases">
        <title>Genome sequence of C. roseum typestrain.</title>
        <authorList>
            <person name="Poehlein A."/>
            <person name="Schoch T."/>
            <person name="Duerre P."/>
            <person name="Daniel R."/>
        </authorList>
    </citation>
    <scope>NUCLEOTIDE SEQUENCE [LARGE SCALE GENOMIC DNA]</scope>
    <source>
        <strain evidence="7 8">DSM 7320</strain>
        <plasmid evidence="7 8">p330</plasmid>
    </source>
</reference>
<dbReference type="InterPro" id="IPR013012">
    <property type="entry name" value="PTS_EIIB_3"/>
</dbReference>
<geneLocation type="plasmid" evidence="7 8">
    <name>p330</name>
</geneLocation>
<sequence length="100" mass="11039">MNIYLFCNAGMSTSVLVKKMQEAAAKRNVDANIAAFSVEILQDKMEEADVILVGPQVRHMLPEIKKTVGDKCPVEVIAMRDYGMINGENVLTTALNLLQK</sequence>
<dbReference type="Gene3D" id="3.40.50.2300">
    <property type="match status" value="1"/>
</dbReference>
<dbReference type="GO" id="GO:0009401">
    <property type="term" value="P:phosphoenolpyruvate-dependent sugar phosphotransferase system"/>
    <property type="evidence" value="ECO:0007669"/>
    <property type="project" value="UniProtKB-KW"/>
</dbReference>
<dbReference type="GO" id="GO:0008982">
    <property type="term" value="F:protein-N(PI)-phosphohistidine-sugar phosphotransferase activity"/>
    <property type="evidence" value="ECO:0007669"/>
    <property type="project" value="InterPro"/>
</dbReference>
<dbReference type="RefSeq" id="WP_077834779.1">
    <property type="nucleotide sequence ID" value="NZ_CP096984.1"/>
</dbReference>
<dbReference type="InterPro" id="IPR003501">
    <property type="entry name" value="PTS_EIIB_2/3"/>
</dbReference>
<protein>
    <submittedName>
        <fullName evidence="7">PTS system cellobiose-specific EIIB component</fullName>
        <ecNumber evidence="7">2.7.1.205</ecNumber>
    </submittedName>
</protein>
<dbReference type="AlphaFoldDB" id="A0A1S8LAK6"/>
<keyword evidence="8" id="KW-1185">Reference proteome</keyword>
<keyword evidence="2" id="KW-0597">Phosphoprotein</keyword>
<proteinExistence type="predicted"/>
<dbReference type="EC" id="2.7.1.205" evidence="7"/>
<keyword evidence="1" id="KW-0813">Transport</keyword>
<organism evidence="7 8">
    <name type="scientific">Clostridium felsineum</name>
    <dbReference type="NCBI Taxonomy" id="36839"/>
    <lineage>
        <taxon>Bacteria</taxon>
        <taxon>Bacillati</taxon>
        <taxon>Bacillota</taxon>
        <taxon>Clostridia</taxon>
        <taxon>Eubacteriales</taxon>
        <taxon>Clostridiaceae</taxon>
        <taxon>Clostridium</taxon>
    </lineage>
</organism>
<evidence type="ECO:0000313" key="8">
    <source>
        <dbReference type="Proteomes" id="UP000190951"/>
    </source>
</evidence>
<name>A0A1S8LAK6_9CLOT</name>
<gene>
    <name evidence="7" type="primary">celA_3</name>
    <name evidence="7" type="ORF">CROST_045390</name>
</gene>
<keyword evidence="6" id="KW-0418">Kinase</keyword>
<keyword evidence="7" id="KW-0614">Plasmid</keyword>
<dbReference type="InterPro" id="IPR051819">
    <property type="entry name" value="PTS_sugar-specific_EIIB"/>
</dbReference>
<dbReference type="Proteomes" id="UP000190951">
    <property type="component" value="Plasmid p330"/>
</dbReference>
<keyword evidence="3" id="KW-0762">Sugar transport</keyword>
<dbReference type="PROSITE" id="PS51100">
    <property type="entry name" value="PTS_EIIB_TYPE_3"/>
    <property type="match status" value="1"/>
</dbReference>
<evidence type="ECO:0000256" key="3">
    <source>
        <dbReference type="ARBA" id="ARBA00022597"/>
    </source>
</evidence>
<dbReference type="KEGG" id="crw:CROST_045390"/>
<evidence type="ECO:0000256" key="1">
    <source>
        <dbReference type="ARBA" id="ARBA00022448"/>
    </source>
</evidence>
<dbReference type="PANTHER" id="PTHR34581">
    <property type="entry name" value="PTS SYSTEM N,N'-DIACETYLCHITOBIOSE-SPECIFIC EIIB COMPONENT"/>
    <property type="match status" value="1"/>
</dbReference>
<evidence type="ECO:0000313" key="7">
    <source>
        <dbReference type="EMBL" id="URZ13761.1"/>
    </source>
</evidence>
<dbReference type="SUPFAM" id="SSF52794">
    <property type="entry name" value="PTS system IIB component-like"/>
    <property type="match status" value="1"/>
</dbReference>
<dbReference type="STRING" id="84029.CROST_14240"/>
<dbReference type="GO" id="GO:0016301">
    <property type="term" value="F:kinase activity"/>
    <property type="evidence" value="ECO:0007669"/>
    <property type="project" value="UniProtKB-KW"/>
</dbReference>
<accession>A0A1S8LAK6</accession>
<evidence type="ECO:0000256" key="6">
    <source>
        <dbReference type="ARBA" id="ARBA00022777"/>
    </source>
</evidence>
<dbReference type="InterPro" id="IPR036095">
    <property type="entry name" value="PTS_EIIB-like_sf"/>
</dbReference>
<dbReference type="CDD" id="cd05564">
    <property type="entry name" value="PTS_IIB_chitobiose_lichenan"/>
    <property type="match status" value="1"/>
</dbReference>
<evidence type="ECO:0000256" key="4">
    <source>
        <dbReference type="ARBA" id="ARBA00022679"/>
    </source>
</evidence>
<keyword evidence="4 7" id="KW-0808">Transferase</keyword>
<evidence type="ECO:0000256" key="2">
    <source>
        <dbReference type="ARBA" id="ARBA00022553"/>
    </source>
</evidence>
<dbReference type="PANTHER" id="PTHR34581:SF2">
    <property type="entry name" value="PTS SYSTEM N,N'-DIACETYLCHITOBIOSE-SPECIFIC EIIB COMPONENT"/>
    <property type="match status" value="1"/>
</dbReference>
<dbReference type="EMBL" id="CP096984">
    <property type="protein sequence ID" value="URZ13761.1"/>
    <property type="molecule type" value="Genomic_DNA"/>
</dbReference>
<keyword evidence="5" id="KW-0598">Phosphotransferase system</keyword>
<evidence type="ECO:0000256" key="5">
    <source>
        <dbReference type="ARBA" id="ARBA00022683"/>
    </source>
</evidence>